<feature type="compositionally biased region" description="Polar residues" evidence="3">
    <location>
        <begin position="895"/>
        <end position="913"/>
    </location>
</feature>
<dbReference type="Pfam" id="PF22286">
    <property type="entry name" value="RHG20_PH"/>
    <property type="match status" value="1"/>
</dbReference>
<dbReference type="SUPFAM" id="SSF50729">
    <property type="entry name" value="PH domain-like"/>
    <property type="match status" value="1"/>
</dbReference>
<dbReference type="CDD" id="cd04402">
    <property type="entry name" value="RhoGAP_ARHGAP20"/>
    <property type="match status" value="1"/>
</dbReference>
<evidence type="ECO:0000259" key="4">
    <source>
        <dbReference type="PROSITE" id="PS50003"/>
    </source>
</evidence>
<dbReference type="PANTHER" id="PTHR23179">
    <property type="entry name" value="T-CELL ACTIVATION RHO GTPASE ACTIVATING PROTEIN-RELATED"/>
    <property type="match status" value="1"/>
</dbReference>
<feature type="region of interest" description="Disordered" evidence="3">
    <location>
        <begin position="778"/>
        <end position="801"/>
    </location>
</feature>
<dbReference type="InterPro" id="IPR008936">
    <property type="entry name" value="Rho_GTPase_activation_prot"/>
</dbReference>
<comment type="caution">
    <text evidence="6">The sequence shown here is derived from an EMBL/GenBank/DDBJ whole genome shotgun (WGS) entry which is preliminary data.</text>
</comment>
<keyword evidence="2" id="KW-0597">Phosphoprotein</keyword>
<evidence type="ECO:0000313" key="6">
    <source>
        <dbReference type="EMBL" id="KAI5630308.1"/>
    </source>
</evidence>
<protein>
    <submittedName>
        <fullName evidence="6">Rho GTPase-activating protein 20 isoform X1</fullName>
    </submittedName>
</protein>
<dbReference type="Proteomes" id="UP001205998">
    <property type="component" value="Unassembled WGS sequence"/>
</dbReference>
<dbReference type="SMART" id="SM00233">
    <property type="entry name" value="PH"/>
    <property type="match status" value="1"/>
</dbReference>
<dbReference type="Pfam" id="PF00788">
    <property type="entry name" value="RA"/>
    <property type="match status" value="1"/>
</dbReference>
<gene>
    <name evidence="6" type="ORF">C0J50_10175</name>
</gene>
<dbReference type="GO" id="GO:0007165">
    <property type="term" value="P:signal transduction"/>
    <property type="evidence" value="ECO:0007669"/>
    <property type="project" value="InterPro"/>
</dbReference>
<dbReference type="Gene3D" id="1.10.555.10">
    <property type="entry name" value="Rho GTPase activation protein"/>
    <property type="match status" value="1"/>
</dbReference>
<dbReference type="Gene3D" id="2.30.29.30">
    <property type="entry name" value="Pleckstrin-homology domain (PH domain)/Phosphotyrosine-binding domain (PTB)"/>
    <property type="match status" value="1"/>
</dbReference>
<evidence type="ECO:0000256" key="1">
    <source>
        <dbReference type="ARBA" id="ARBA00022468"/>
    </source>
</evidence>
<keyword evidence="7" id="KW-1185">Reference proteome</keyword>
<evidence type="ECO:0000313" key="7">
    <source>
        <dbReference type="Proteomes" id="UP001205998"/>
    </source>
</evidence>
<keyword evidence="1" id="KW-0343">GTPase activation</keyword>
<dbReference type="SUPFAM" id="SSF48350">
    <property type="entry name" value="GTPase activation domain, GAP"/>
    <property type="match status" value="1"/>
</dbReference>
<evidence type="ECO:0000259" key="5">
    <source>
        <dbReference type="PROSITE" id="PS50238"/>
    </source>
</evidence>
<dbReference type="InterPro" id="IPR011993">
    <property type="entry name" value="PH-like_dom_sf"/>
</dbReference>
<proteinExistence type="predicted"/>
<dbReference type="InterPro" id="IPR000198">
    <property type="entry name" value="RhoGAP_dom"/>
</dbReference>
<dbReference type="GO" id="GO:0035023">
    <property type="term" value="P:regulation of Rho protein signal transduction"/>
    <property type="evidence" value="ECO:0007669"/>
    <property type="project" value="InterPro"/>
</dbReference>
<dbReference type="InterPro" id="IPR047886">
    <property type="entry name" value="ARHGAP20-like_RhoGAP"/>
</dbReference>
<dbReference type="Pfam" id="PF00620">
    <property type="entry name" value="RhoGAP"/>
    <property type="match status" value="1"/>
</dbReference>
<dbReference type="InterPro" id="IPR047887">
    <property type="entry name" value="ARHGAP20_PH"/>
</dbReference>
<feature type="domain" description="PH" evidence="4">
    <location>
        <begin position="31"/>
        <end position="136"/>
    </location>
</feature>
<dbReference type="PROSITE" id="PS50003">
    <property type="entry name" value="PH_DOMAIN"/>
    <property type="match status" value="1"/>
</dbReference>
<name>A0AAD5B8H1_SILAS</name>
<reference evidence="6" key="1">
    <citation type="submission" date="2018-07" db="EMBL/GenBank/DDBJ databases">
        <title>Comparative genomics of catfishes provides insights into carnivory and benthic adaptation.</title>
        <authorList>
            <person name="Zhang Y."/>
            <person name="Wang D."/>
            <person name="Peng Z."/>
            <person name="Zheng S."/>
            <person name="Shao F."/>
            <person name="Tao W."/>
        </authorList>
    </citation>
    <scope>NUCLEOTIDE SEQUENCE</scope>
    <source>
        <strain evidence="6">Chongqing</strain>
    </source>
</reference>
<feature type="non-terminal residue" evidence="6">
    <location>
        <position position="1"/>
    </location>
</feature>
<evidence type="ECO:0000256" key="2">
    <source>
        <dbReference type="ARBA" id="ARBA00022553"/>
    </source>
</evidence>
<accession>A0AAD5B8H1</accession>
<feature type="region of interest" description="Disordered" evidence="3">
    <location>
        <begin position="887"/>
        <end position="929"/>
    </location>
</feature>
<feature type="compositionally biased region" description="Low complexity" evidence="3">
    <location>
        <begin position="784"/>
        <end position="801"/>
    </location>
</feature>
<dbReference type="EMBL" id="MU526172">
    <property type="protein sequence ID" value="KAI5630308.1"/>
    <property type="molecule type" value="Genomic_DNA"/>
</dbReference>
<dbReference type="AlphaFoldDB" id="A0AAD5B8H1"/>
<dbReference type="GO" id="GO:0005096">
    <property type="term" value="F:GTPase activator activity"/>
    <property type="evidence" value="ECO:0007669"/>
    <property type="project" value="UniProtKB-KW"/>
</dbReference>
<sequence length="1095" mass="122160">IMKMTVHRKHNVIKVFNKTRTLHSDAYWEDHVAHNALLLLEDHAHLTTNSKTRERLLLLSTDSLILAKTKSLYLKLKARVTLSDIWVASCTHRVTNIKCSSKTSFVIGWPTTNHVVTFSSSEKRDKWLSALQWHSARARQHLIPNHILLNVQLFDSLLTVPVSVDVHSTAESVLQSVIQQKALTGGVSDYQLWVLYDGEEEMHPLIGHELPYCILLYWLRGQRSQHTFSTQQWHSADELRVTDNNNTTSPRFLLKTRTEIHTYTGSLKHKRKRSLIGWALRKGHVQSEGQNDLEHASNKLFGQSLASICHDGNLPKEIMDMLCVLYHQGPETLGIFRRSANAKICRILKEKLNLRHPVSFRGESVFVSASLLTEFLRKLPGSVLGCDLYEDWMNAMETEGQQSRCSSVKSVLAKLPQNNRTLLCYVFGVLHRIHTHSDVNQMTASNLALCVAPNILWRATSSNPEEESQRLLQVVALVRFLIENAPSIFGDEAEEVFTTLLNAAQQNNDLTADSSLPLHSSSEETDLDFFPSSLLSSDLEPFLPLRTLSLCPLTVATETMDSGSSCGTLDLSPPTPISLGELRQSRDRCLSEPSMCFDTTSSSQAPPHPSVIRQSSCDNAVMDNKTSQSQSPVLQGRGRGVGKGRYTFWKSPQFSARFRHPAQRLASMSSLSSTTTSSLSSLDSFEYISSPSDDKPRPFLFGTSARLRPLTPEMPRKLWTMAYTYDELKDKQKNEERDKEKDVEVQVSNINMEDECKENDDQDGEIKEVRDETMKEKHDGEMQPHSCPTHTLHTHSLTLPSKPDRISRLKITLFPSVGRRMFKQSGRVAMETEGGPVTTAQVNIPQTLFYNQNVNLVLQSDGSRCKISEAGEDCTCRDTRISKATEDDANRDLSKTTPDNNLQSKADVSQIDSDISDRKSFNQSAADVSQSDNRISIKTSTSKGHKISINLNDSIRCDATTDCTVNISSINVSQSASASTSHTVSIADVHCASQSINTPGASISHAISGNKIDPRVSISPSIANQNTDAPSKTSIRQTIRIRLPATVRNSVRAYFSPGYTLTRSQSETHTHSAMSTQTNTLPKSQTRPLCTSKMQ</sequence>
<feature type="region of interest" description="Disordered" evidence="3">
    <location>
        <begin position="1062"/>
        <end position="1095"/>
    </location>
</feature>
<dbReference type="InterPro" id="IPR000159">
    <property type="entry name" value="RA_dom"/>
</dbReference>
<dbReference type="FunFam" id="1.10.555.10:FF:000025">
    <property type="entry name" value="Rho GTPase-activating protein 20"/>
    <property type="match status" value="1"/>
</dbReference>
<dbReference type="PROSITE" id="PS50238">
    <property type="entry name" value="RHOGAP"/>
    <property type="match status" value="1"/>
</dbReference>
<organism evidence="6 7">
    <name type="scientific">Silurus asotus</name>
    <name type="common">Amur catfish</name>
    <name type="synonym">Parasilurus asotus</name>
    <dbReference type="NCBI Taxonomy" id="30991"/>
    <lineage>
        <taxon>Eukaryota</taxon>
        <taxon>Metazoa</taxon>
        <taxon>Chordata</taxon>
        <taxon>Craniata</taxon>
        <taxon>Vertebrata</taxon>
        <taxon>Euteleostomi</taxon>
        <taxon>Actinopterygii</taxon>
        <taxon>Neopterygii</taxon>
        <taxon>Teleostei</taxon>
        <taxon>Ostariophysi</taxon>
        <taxon>Siluriformes</taxon>
        <taxon>Siluridae</taxon>
        <taxon>Silurus</taxon>
    </lineage>
</organism>
<feature type="domain" description="Rho-GAP" evidence="5">
    <location>
        <begin position="303"/>
        <end position="489"/>
    </location>
</feature>
<dbReference type="InterPro" id="IPR001849">
    <property type="entry name" value="PH_domain"/>
</dbReference>
<dbReference type="PANTHER" id="PTHR23179:SF36">
    <property type="entry name" value="RHO-GAP DOMAIN-CONTAINING PROTEIN"/>
    <property type="match status" value="1"/>
</dbReference>
<dbReference type="SMART" id="SM00324">
    <property type="entry name" value="RhoGAP"/>
    <property type="match status" value="1"/>
</dbReference>
<evidence type="ECO:0000256" key="3">
    <source>
        <dbReference type="SAM" id="MobiDB-lite"/>
    </source>
</evidence>